<evidence type="ECO:0000256" key="5">
    <source>
        <dbReference type="ARBA" id="ARBA00022679"/>
    </source>
</evidence>
<dbReference type="PANTHER" id="PTHR12468">
    <property type="entry name" value="GPI MANNOSYLTRANSFERASE 2"/>
    <property type="match status" value="1"/>
</dbReference>
<dbReference type="AlphaFoldDB" id="A0AAE3GRB4"/>
<feature type="transmembrane region" description="Helical" evidence="10">
    <location>
        <begin position="376"/>
        <end position="393"/>
    </location>
</feature>
<reference evidence="11" key="1">
    <citation type="submission" date="2022-06" db="EMBL/GenBank/DDBJ databases">
        <title>New cyanobacteria of genus Symplocastrum in benthos of Lake Baikal.</title>
        <authorList>
            <person name="Sorokovikova E."/>
            <person name="Tikhonova I."/>
            <person name="Krasnopeev A."/>
            <person name="Evseev P."/>
            <person name="Gladkikh A."/>
            <person name="Belykh O."/>
        </authorList>
    </citation>
    <scope>NUCLEOTIDE SEQUENCE</scope>
    <source>
        <strain evidence="11">BBK-W-15</strain>
    </source>
</reference>
<feature type="transmembrane region" description="Helical" evidence="10">
    <location>
        <begin position="149"/>
        <end position="173"/>
    </location>
</feature>
<keyword evidence="8 10" id="KW-1133">Transmembrane helix</keyword>
<dbReference type="PANTHER" id="PTHR12468:SF2">
    <property type="entry name" value="GPI MANNOSYLTRANSFERASE 2"/>
    <property type="match status" value="1"/>
</dbReference>
<feature type="transmembrane region" description="Helical" evidence="10">
    <location>
        <begin position="312"/>
        <end position="344"/>
    </location>
</feature>
<keyword evidence="6 10" id="KW-0812">Transmembrane</keyword>
<keyword evidence="12" id="KW-1185">Reference proteome</keyword>
<evidence type="ECO:0000313" key="12">
    <source>
        <dbReference type="Proteomes" id="UP001204953"/>
    </source>
</evidence>
<dbReference type="GO" id="GO:0006506">
    <property type="term" value="P:GPI anchor biosynthetic process"/>
    <property type="evidence" value="ECO:0007669"/>
    <property type="project" value="UniProtKB-KW"/>
</dbReference>
<evidence type="ECO:0000256" key="8">
    <source>
        <dbReference type="ARBA" id="ARBA00022989"/>
    </source>
</evidence>
<sequence length="424" mass="47350">MKIKPLNFQPPLSRNRLLFVAGMWLLSRLVIAIAMLMIAPSLPAPPGGFAPIFSWEVFSYWDSGWYEQIARSGYEYVNDNNGHSVAFFPLFPLVISGVMSLGVPFAVAGTIVSNFSFFVALLLLYLWVEESHGINAARWATAGLAWCPFSLFGTVIYTEGLFLFVSIAALRAFDKEEYFWAAFWGMLTTATRVTGAALIPAFLLVTWREGRVVRGYFVSMVTSAGLLLYILYCGISFGEPFAFLLAQKAWQPRQSFFGEAWLKMLVKIVAGTANCKAGFIKDPWHPILFLLICACAYLLWRNRVKLGSVKTDYGFCTLVIILWLLAGSPLINTVMIFGGGYLLWYFRNKLRLVAASYGFFSFALFLASGRTVSAERYVYGIVSVAIALGLLLARYPRWGYPTMGFFAILLASLAVRFAQHLWAG</sequence>
<dbReference type="GO" id="GO:0031501">
    <property type="term" value="C:mannosyltransferase complex"/>
    <property type="evidence" value="ECO:0007669"/>
    <property type="project" value="TreeGrafter"/>
</dbReference>
<accession>A0AAE3GRB4</accession>
<name>A0AAE3GRB4_9CYAN</name>
<comment type="caution">
    <text evidence="11">The sequence shown here is derived from an EMBL/GenBank/DDBJ whole genome shotgun (WGS) entry which is preliminary data.</text>
</comment>
<feature type="transmembrane region" description="Helical" evidence="10">
    <location>
        <begin position="216"/>
        <end position="237"/>
    </location>
</feature>
<evidence type="ECO:0008006" key="13">
    <source>
        <dbReference type="Google" id="ProtNLM"/>
    </source>
</evidence>
<keyword evidence="7" id="KW-0256">Endoplasmic reticulum</keyword>
<evidence type="ECO:0000256" key="9">
    <source>
        <dbReference type="ARBA" id="ARBA00023136"/>
    </source>
</evidence>
<keyword evidence="5" id="KW-0808">Transferase</keyword>
<dbReference type="Proteomes" id="UP001204953">
    <property type="component" value="Unassembled WGS sequence"/>
</dbReference>
<feature type="transmembrane region" description="Helical" evidence="10">
    <location>
        <begin position="399"/>
        <end position="418"/>
    </location>
</feature>
<dbReference type="GO" id="GO:0004376">
    <property type="term" value="F:GPI mannosyltransferase activity"/>
    <property type="evidence" value="ECO:0007669"/>
    <property type="project" value="InterPro"/>
</dbReference>
<keyword evidence="4" id="KW-0328">Glycosyltransferase</keyword>
<dbReference type="InterPro" id="IPR007315">
    <property type="entry name" value="PIG-V/Gpi18"/>
</dbReference>
<evidence type="ECO:0000256" key="7">
    <source>
        <dbReference type="ARBA" id="ARBA00022824"/>
    </source>
</evidence>
<proteinExistence type="predicted"/>
<organism evidence="11 12">
    <name type="scientific">Limnofasciculus baicalensis BBK-W-15</name>
    <dbReference type="NCBI Taxonomy" id="2699891"/>
    <lineage>
        <taxon>Bacteria</taxon>
        <taxon>Bacillati</taxon>
        <taxon>Cyanobacteriota</taxon>
        <taxon>Cyanophyceae</taxon>
        <taxon>Coleofasciculales</taxon>
        <taxon>Coleofasciculaceae</taxon>
        <taxon>Limnofasciculus</taxon>
        <taxon>Limnofasciculus baicalensis</taxon>
    </lineage>
</organism>
<gene>
    <name evidence="11" type="ORF">NJ959_12445</name>
</gene>
<keyword evidence="3" id="KW-0337">GPI-anchor biosynthesis</keyword>
<dbReference type="EMBL" id="JAMZMM010000103">
    <property type="protein sequence ID" value="MCP2729266.1"/>
    <property type="molecule type" value="Genomic_DNA"/>
</dbReference>
<dbReference type="GO" id="GO:0016020">
    <property type="term" value="C:membrane"/>
    <property type="evidence" value="ECO:0007669"/>
    <property type="project" value="GOC"/>
</dbReference>
<feature type="transmembrane region" description="Helical" evidence="10">
    <location>
        <begin position="105"/>
        <end position="128"/>
    </location>
</feature>
<feature type="transmembrane region" description="Helical" evidence="10">
    <location>
        <begin position="350"/>
        <end position="369"/>
    </location>
</feature>
<dbReference type="RefSeq" id="WP_254012050.1">
    <property type="nucleotide sequence ID" value="NZ_JAMZMM010000103.1"/>
</dbReference>
<keyword evidence="9 10" id="KW-0472">Membrane</keyword>
<evidence type="ECO:0000256" key="4">
    <source>
        <dbReference type="ARBA" id="ARBA00022676"/>
    </source>
</evidence>
<protein>
    <recommendedName>
        <fullName evidence="13">Integral membrane protein</fullName>
    </recommendedName>
</protein>
<evidence type="ECO:0000256" key="6">
    <source>
        <dbReference type="ARBA" id="ARBA00022692"/>
    </source>
</evidence>
<comment type="pathway">
    <text evidence="2">Glycolipid biosynthesis; glycosylphosphatidylinositol-anchor biosynthesis.</text>
</comment>
<feature type="transmembrane region" description="Helical" evidence="10">
    <location>
        <begin position="17"/>
        <end position="39"/>
    </location>
</feature>
<evidence type="ECO:0000256" key="10">
    <source>
        <dbReference type="SAM" id="Phobius"/>
    </source>
</evidence>
<dbReference type="GO" id="GO:0000009">
    <property type="term" value="F:alpha-1,6-mannosyltransferase activity"/>
    <property type="evidence" value="ECO:0007669"/>
    <property type="project" value="InterPro"/>
</dbReference>
<evidence type="ECO:0000313" key="11">
    <source>
        <dbReference type="EMBL" id="MCP2729266.1"/>
    </source>
</evidence>
<feature type="transmembrane region" description="Helical" evidence="10">
    <location>
        <begin position="179"/>
        <end position="204"/>
    </location>
</feature>
<comment type="subcellular location">
    <subcellularLocation>
        <location evidence="1">Endoplasmic reticulum membrane</location>
        <topology evidence="1">Multi-pass membrane protein</topology>
    </subcellularLocation>
</comment>
<evidence type="ECO:0000256" key="1">
    <source>
        <dbReference type="ARBA" id="ARBA00004477"/>
    </source>
</evidence>
<evidence type="ECO:0000256" key="3">
    <source>
        <dbReference type="ARBA" id="ARBA00022502"/>
    </source>
</evidence>
<feature type="transmembrane region" description="Helical" evidence="10">
    <location>
        <begin position="283"/>
        <end position="300"/>
    </location>
</feature>
<evidence type="ECO:0000256" key="2">
    <source>
        <dbReference type="ARBA" id="ARBA00004687"/>
    </source>
</evidence>